<dbReference type="OrthoDB" id="9769367at2"/>
<evidence type="ECO:0000259" key="2">
    <source>
        <dbReference type="Pfam" id="PF03435"/>
    </source>
</evidence>
<dbReference type="GO" id="GO:0016491">
    <property type="term" value="F:oxidoreductase activity"/>
    <property type="evidence" value="ECO:0007669"/>
    <property type="project" value="UniProtKB-KW"/>
</dbReference>
<name>A0A4Q1JLA5_9BACT</name>
<dbReference type="Gene3D" id="3.40.50.720">
    <property type="entry name" value="NAD(P)-binding Rossmann-like Domain"/>
    <property type="match status" value="2"/>
</dbReference>
<dbReference type="RefSeq" id="WP_129254414.1">
    <property type="nucleotide sequence ID" value="NZ_SAXA01000007.1"/>
</dbReference>
<keyword evidence="5" id="KW-1185">Reference proteome</keyword>
<feature type="domain" description="Saccharopine dehydrogenase-like C-terminal" evidence="3">
    <location>
        <begin position="121"/>
        <end position="368"/>
    </location>
</feature>
<dbReference type="InterPro" id="IPR051168">
    <property type="entry name" value="AASS"/>
</dbReference>
<protein>
    <submittedName>
        <fullName evidence="4">Saccharopine dehydrogenase</fullName>
    </submittedName>
</protein>
<dbReference type="AlphaFoldDB" id="A0A4Q1JLA5"/>
<evidence type="ECO:0000313" key="4">
    <source>
        <dbReference type="EMBL" id="RXQ94486.1"/>
    </source>
</evidence>
<keyword evidence="1" id="KW-0560">Oxidoreductase</keyword>
<dbReference type="InterPro" id="IPR036291">
    <property type="entry name" value="NAD(P)-bd_dom_sf"/>
</dbReference>
<evidence type="ECO:0000313" key="5">
    <source>
        <dbReference type="Proteomes" id="UP000289703"/>
    </source>
</evidence>
<sequence length="380" mass="42633">MSRIIVIGAGMVGSAMAIDMAKKHHVTLADISQPILDAVKSRHAEIKIQQLDVCNKADLQTLVRPFDLAICAVPGFLGFETLKAIIEAEVNVVDISFFPENAFDLDALAKTKNVTAIVDCGVAPGMGNLILGRYNEIMKLSDFECLVGGLPKEKKWPFCYKAPFSPIDVIEEYTRPARYVEHGELVVRDPLSDCEYVEFDRVGTLEAFNTDGLRSLIYTMSHIPNMKEKTLRYPGHVEYVKVLKASGFFNREKIDFGGISISPLDFTSKILIDEWKLGETEEEYTVMRVSLKGINGKGQGEEIIYNLYDDYCKATQTSSMARTTGYTATAVANLFLEDLFTEKGIFPPELLGQHESCFNYVLNYLSERNIHYKKSLHLIH</sequence>
<dbReference type="Pfam" id="PF03435">
    <property type="entry name" value="Sacchrp_dh_NADP"/>
    <property type="match status" value="1"/>
</dbReference>
<feature type="domain" description="Saccharopine dehydrogenase NADP binding" evidence="2">
    <location>
        <begin position="4"/>
        <end position="117"/>
    </location>
</feature>
<gene>
    <name evidence="4" type="ORF">EO244_09395</name>
</gene>
<dbReference type="Pfam" id="PF16653">
    <property type="entry name" value="Sacchrp_dh_C"/>
    <property type="match status" value="1"/>
</dbReference>
<dbReference type="InterPro" id="IPR005097">
    <property type="entry name" value="Sacchrp_dh_NADP-bd"/>
</dbReference>
<evidence type="ECO:0000256" key="1">
    <source>
        <dbReference type="ARBA" id="ARBA00023002"/>
    </source>
</evidence>
<dbReference type="Proteomes" id="UP000289703">
    <property type="component" value="Unassembled WGS sequence"/>
</dbReference>
<dbReference type="PANTHER" id="PTHR11133:SF22">
    <property type="entry name" value="ALPHA-AMINOADIPIC SEMIALDEHYDE SYNTHASE, MITOCHONDRIAL"/>
    <property type="match status" value="1"/>
</dbReference>
<dbReference type="Gene3D" id="3.30.360.10">
    <property type="entry name" value="Dihydrodipicolinate Reductase, domain 2"/>
    <property type="match status" value="1"/>
</dbReference>
<accession>A0A4Q1JLA5</accession>
<reference evidence="4 5" key="1">
    <citation type="submission" date="2019-01" db="EMBL/GenBank/DDBJ databases">
        <title>Ancylomarina salipaludis sp. nov., isolated from a salt marsh.</title>
        <authorList>
            <person name="Yoon J.-H."/>
        </authorList>
    </citation>
    <scope>NUCLEOTIDE SEQUENCE [LARGE SCALE GENOMIC DNA]</scope>
    <source>
        <strain evidence="4 5">SHSM-M15</strain>
    </source>
</reference>
<organism evidence="4 5">
    <name type="scientific">Ancylomarina salipaludis</name>
    <dbReference type="NCBI Taxonomy" id="2501299"/>
    <lineage>
        <taxon>Bacteria</taxon>
        <taxon>Pseudomonadati</taxon>
        <taxon>Bacteroidota</taxon>
        <taxon>Bacteroidia</taxon>
        <taxon>Marinilabiliales</taxon>
        <taxon>Marinifilaceae</taxon>
        <taxon>Ancylomarina</taxon>
    </lineage>
</organism>
<dbReference type="InterPro" id="IPR032095">
    <property type="entry name" value="Sacchrp_dh-like_C"/>
</dbReference>
<proteinExistence type="predicted"/>
<dbReference type="EMBL" id="SAXA01000007">
    <property type="protein sequence ID" value="RXQ94486.1"/>
    <property type="molecule type" value="Genomic_DNA"/>
</dbReference>
<comment type="caution">
    <text evidence="4">The sequence shown here is derived from an EMBL/GenBank/DDBJ whole genome shotgun (WGS) entry which is preliminary data.</text>
</comment>
<dbReference type="PANTHER" id="PTHR11133">
    <property type="entry name" value="SACCHAROPINE DEHYDROGENASE"/>
    <property type="match status" value="1"/>
</dbReference>
<dbReference type="SUPFAM" id="SSF55347">
    <property type="entry name" value="Glyceraldehyde-3-phosphate dehydrogenase-like, C-terminal domain"/>
    <property type="match status" value="1"/>
</dbReference>
<dbReference type="SUPFAM" id="SSF51735">
    <property type="entry name" value="NAD(P)-binding Rossmann-fold domains"/>
    <property type="match status" value="1"/>
</dbReference>
<evidence type="ECO:0000259" key="3">
    <source>
        <dbReference type="Pfam" id="PF16653"/>
    </source>
</evidence>